<dbReference type="Pfam" id="PF00072">
    <property type="entry name" value="Response_reg"/>
    <property type="match status" value="1"/>
</dbReference>
<proteinExistence type="predicted"/>
<dbReference type="InterPro" id="IPR039420">
    <property type="entry name" value="WalR-like"/>
</dbReference>
<evidence type="ECO:0000256" key="2">
    <source>
        <dbReference type="ARBA" id="ARBA00023125"/>
    </source>
</evidence>
<dbReference type="PANTHER" id="PTHR43214:SF43">
    <property type="entry name" value="TWO-COMPONENT RESPONSE REGULATOR"/>
    <property type="match status" value="1"/>
</dbReference>
<dbReference type="PROSITE" id="PS50110">
    <property type="entry name" value="RESPONSE_REGULATORY"/>
    <property type="match status" value="1"/>
</dbReference>
<evidence type="ECO:0000259" key="4">
    <source>
        <dbReference type="PROSITE" id="PS50043"/>
    </source>
</evidence>
<dbReference type="STRING" id="926569.ANT_04310"/>
<dbReference type="PRINTS" id="PR00038">
    <property type="entry name" value="HTHLUXR"/>
</dbReference>
<dbReference type="PANTHER" id="PTHR43214">
    <property type="entry name" value="TWO-COMPONENT RESPONSE REGULATOR"/>
    <property type="match status" value="1"/>
</dbReference>
<dbReference type="SMART" id="SM00448">
    <property type="entry name" value="REC"/>
    <property type="match status" value="1"/>
</dbReference>
<dbReference type="CDD" id="cd06170">
    <property type="entry name" value="LuxR_C_like"/>
    <property type="match status" value="1"/>
</dbReference>
<dbReference type="InterPro" id="IPR016032">
    <property type="entry name" value="Sig_transdc_resp-reg_C-effctor"/>
</dbReference>
<organism evidence="6 7">
    <name type="scientific">Anaerolinea thermophila (strain DSM 14523 / JCM 11388 / NBRC 100420 / UNI-1)</name>
    <dbReference type="NCBI Taxonomy" id="926569"/>
    <lineage>
        <taxon>Bacteria</taxon>
        <taxon>Bacillati</taxon>
        <taxon>Chloroflexota</taxon>
        <taxon>Anaerolineae</taxon>
        <taxon>Anaerolineales</taxon>
        <taxon>Anaerolineaceae</taxon>
        <taxon>Anaerolinea</taxon>
    </lineage>
</organism>
<dbReference type="AlphaFoldDB" id="E8N0S0"/>
<evidence type="ECO:0000313" key="7">
    <source>
        <dbReference type="Proteomes" id="UP000008922"/>
    </source>
</evidence>
<dbReference type="SUPFAM" id="SSF46894">
    <property type="entry name" value="C-terminal effector domain of the bipartite response regulators"/>
    <property type="match status" value="1"/>
</dbReference>
<sequence length="214" mass="23534">MSGKYRLVVVDDHALFRRGLISLLEEMPEFDVVGEASDGEEALKVIAQRHPDIALVDVNMPRMDGIALVQALRRQKSALKVLMLTISQEDQDLIGAIRAGANGYILKNTEPEDLRKALLNIAEGKGVLSPEVVPPVLGVMQRGTLDSSPQLLSDRELEVLQCLAEGLTTQQIASRLFISENTVKTHIRHILDKLEASNRTEAVGKATQLGILRR</sequence>
<feature type="domain" description="Response regulatory" evidence="5">
    <location>
        <begin position="6"/>
        <end position="122"/>
    </location>
</feature>
<dbReference type="SMART" id="SM00421">
    <property type="entry name" value="HTH_LUXR"/>
    <property type="match status" value="1"/>
</dbReference>
<dbReference type="InterPro" id="IPR000792">
    <property type="entry name" value="Tscrpt_reg_LuxR_C"/>
</dbReference>
<dbReference type="PROSITE" id="PS50043">
    <property type="entry name" value="HTH_LUXR_2"/>
    <property type="match status" value="1"/>
</dbReference>
<dbReference type="InterPro" id="IPR001789">
    <property type="entry name" value="Sig_transdc_resp-reg_receiver"/>
</dbReference>
<reference evidence="6 7" key="1">
    <citation type="submission" date="2010-12" db="EMBL/GenBank/DDBJ databases">
        <title>Whole genome sequence of Anaerolinea thermophila UNI-1.</title>
        <authorList>
            <person name="Narita-Yamada S."/>
            <person name="Kishi E."/>
            <person name="Watanabe Y."/>
            <person name="Takasaki K."/>
            <person name="Ankai A."/>
            <person name="Oguchi A."/>
            <person name="Fukui S."/>
            <person name="Takahashi M."/>
            <person name="Yashiro I."/>
            <person name="Hosoyama A."/>
            <person name="Sekiguchi Y."/>
            <person name="Hanada S."/>
            <person name="Fujita N."/>
        </authorList>
    </citation>
    <scope>NUCLEOTIDE SEQUENCE [LARGE SCALE GENOMIC DNA]</scope>
    <source>
        <strain evidence="7">DSM 14523 / JCM 11388 / NBRC 100420 / UNI-1</strain>
    </source>
</reference>
<dbReference type="RefSeq" id="WP_013558861.1">
    <property type="nucleotide sequence ID" value="NC_014960.1"/>
</dbReference>
<dbReference type="InterPro" id="IPR011006">
    <property type="entry name" value="CheY-like_superfamily"/>
</dbReference>
<dbReference type="GO" id="GO:0003677">
    <property type="term" value="F:DNA binding"/>
    <property type="evidence" value="ECO:0007669"/>
    <property type="project" value="UniProtKB-KW"/>
</dbReference>
<feature type="modified residue" description="4-aspartylphosphate" evidence="3">
    <location>
        <position position="57"/>
    </location>
</feature>
<keyword evidence="2" id="KW-0238">DNA-binding</keyword>
<dbReference type="PROSITE" id="PS00622">
    <property type="entry name" value="HTH_LUXR_1"/>
    <property type="match status" value="1"/>
</dbReference>
<accession>E8N0S0</accession>
<keyword evidence="1 3" id="KW-0597">Phosphoprotein</keyword>
<evidence type="ECO:0000256" key="3">
    <source>
        <dbReference type="PROSITE-ProRule" id="PRU00169"/>
    </source>
</evidence>
<dbReference type="CDD" id="cd17535">
    <property type="entry name" value="REC_NarL-like"/>
    <property type="match status" value="1"/>
</dbReference>
<dbReference type="Proteomes" id="UP000008922">
    <property type="component" value="Chromosome"/>
</dbReference>
<dbReference type="InParanoid" id="E8N0S0"/>
<dbReference type="EMBL" id="AP012029">
    <property type="protein sequence ID" value="BAJ62465.1"/>
    <property type="molecule type" value="Genomic_DNA"/>
</dbReference>
<dbReference type="HOGENOM" id="CLU_000445_90_10_0"/>
<dbReference type="InterPro" id="IPR058245">
    <property type="entry name" value="NreC/VraR/RcsB-like_REC"/>
</dbReference>
<dbReference type="GO" id="GO:0006355">
    <property type="term" value="P:regulation of DNA-templated transcription"/>
    <property type="evidence" value="ECO:0007669"/>
    <property type="project" value="InterPro"/>
</dbReference>
<keyword evidence="7" id="KW-1185">Reference proteome</keyword>
<gene>
    <name evidence="6" type="ordered locus">ANT_04310</name>
</gene>
<evidence type="ECO:0000259" key="5">
    <source>
        <dbReference type="PROSITE" id="PS50110"/>
    </source>
</evidence>
<evidence type="ECO:0000256" key="1">
    <source>
        <dbReference type="ARBA" id="ARBA00022553"/>
    </source>
</evidence>
<dbReference type="KEGG" id="atm:ANT_04310"/>
<dbReference type="SUPFAM" id="SSF52172">
    <property type="entry name" value="CheY-like"/>
    <property type="match status" value="1"/>
</dbReference>
<evidence type="ECO:0000313" key="6">
    <source>
        <dbReference type="EMBL" id="BAJ62465.1"/>
    </source>
</evidence>
<dbReference type="OrthoDB" id="9779069at2"/>
<dbReference type="Pfam" id="PF00196">
    <property type="entry name" value="GerE"/>
    <property type="match status" value="1"/>
</dbReference>
<dbReference type="eggNOG" id="COG2197">
    <property type="taxonomic scope" value="Bacteria"/>
</dbReference>
<feature type="domain" description="HTH luxR-type" evidence="4">
    <location>
        <begin position="145"/>
        <end position="210"/>
    </location>
</feature>
<name>E8N0S0_ANATU</name>
<dbReference type="Gene3D" id="3.40.50.2300">
    <property type="match status" value="1"/>
</dbReference>
<dbReference type="GO" id="GO:0000160">
    <property type="term" value="P:phosphorelay signal transduction system"/>
    <property type="evidence" value="ECO:0007669"/>
    <property type="project" value="InterPro"/>
</dbReference>
<protein>
    <submittedName>
        <fullName evidence="6">NarL family two-component response regulator</fullName>
    </submittedName>
</protein>